<evidence type="ECO:0000256" key="2">
    <source>
        <dbReference type="ARBA" id="ARBA00023125"/>
    </source>
</evidence>
<feature type="domain" description="HTH arsR-type" evidence="5">
    <location>
        <begin position="276"/>
        <end position="350"/>
    </location>
</feature>
<accession>A0ABV6QV91</accession>
<evidence type="ECO:0000256" key="3">
    <source>
        <dbReference type="ARBA" id="ARBA00023163"/>
    </source>
</evidence>
<proteinExistence type="predicted"/>
<gene>
    <name evidence="7" type="ORF">ACFFGN_26475</name>
</gene>
<keyword evidence="2" id="KW-0238">DNA-binding</keyword>
<sequence>MLELAFTVEDLARTRFAISPLWEIVASVRLLKSPRARAFHQGWAVETEQRLHRSGNDLGLLFGLVDPAVWYLPDLLSPSPRSPVPDLTSELAALRRLPADQVRADLGVLAYARTNQIGSLAEAKVPRGPDRRTPERLPAGPIRDLYDDPETGLDRLANELAAYWDLAIGPHWGRIRALLEGDVLYRARQLADEGHARLFSDLADTVRWRNGSLFIRHRRFGGVRELSGEGLLLVPSAFVWPAVFSSAIPPWQPTLTYPARGIATIWEASGGAVPEGLAKALGRSRADLLGQLDLPRSTTELASRTGLTPGGASQHLSALRAAGLVTPHRVGRIVLYARTAAAEALLVAAGQRSDT</sequence>
<dbReference type="Pfam" id="PF19361">
    <property type="entry name" value="DUF5937"/>
    <property type="match status" value="1"/>
</dbReference>
<dbReference type="SMART" id="SM00418">
    <property type="entry name" value="HTH_ARSR"/>
    <property type="match status" value="1"/>
</dbReference>
<feature type="domain" description="HTH crp-type" evidence="6">
    <location>
        <begin position="288"/>
        <end position="337"/>
    </location>
</feature>
<dbReference type="InterPro" id="IPR001845">
    <property type="entry name" value="HTH_ArsR_DNA-bd_dom"/>
</dbReference>
<dbReference type="Gene3D" id="1.10.10.10">
    <property type="entry name" value="Winged helix-like DNA-binding domain superfamily/Winged helix DNA-binding domain"/>
    <property type="match status" value="1"/>
</dbReference>
<evidence type="ECO:0000259" key="5">
    <source>
        <dbReference type="SMART" id="SM00418"/>
    </source>
</evidence>
<dbReference type="EMBL" id="JBHLTC010000035">
    <property type="protein sequence ID" value="MFC0627647.1"/>
    <property type="molecule type" value="Genomic_DNA"/>
</dbReference>
<evidence type="ECO:0000256" key="4">
    <source>
        <dbReference type="SAM" id="MobiDB-lite"/>
    </source>
</evidence>
<evidence type="ECO:0000256" key="1">
    <source>
        <dbReference type="ARBA" id="ARBA00023015"/>
    </source>
</evidence>
<evidence type="ECO:0000259" key="6">
    <source>
        <dbReference type="SMART" id="SM00419"/>
    </source>
</evidence>
<evidence type="ECO:0000313" key="7">
    <source>
        <dbReference type="EMBL" id="MFC0627647.1"/>
    </source>
</evidence>
<dbReference type="PANTHER" id="PTHR43132">
    <property type="entry name" value="ARSENICAL RESISTANCE OPERON REPRESSOR ARSR-RELATED"/>
    <property type="match status" value="1"/>
</dbReference>
<dbReference type="RefSeq" id="WP_380052646.1">
    <property type="nucleotide sequence ID" value="NZ_JBHLTC010000035.1"/>
</dbReference>
<comment type="caution">
    <text evidence="7">The sequence shown here is derived from an EMBL/GenBank/DDBJ whole genome shotgun (WGS) entry which is preliminary data.</text>
</comment>
<dbReference type="SUPFAM" id="SSF46785">
    <property type="entry name" value="Winged helix' DNA-binding domain"/>
    <property type="match status" value="1"/>
</dbReference>
<dbReference type="InterPro" id="IPR051011">
    <property type="entry name" value="Metal_resp_trans_reg"/>
</dbReference>
<protein>
    <submittedName>
        <fullName evidence="7">DUF5937 family protein</fullName>
    </submittedName>
</protein>
<name>A0ABV6QV91_9ACTN</name>
<dbReference type="InterPro" id="IPR011991">
    <property type="entry name" value="ArsR-like_HTH"/>
</dbReference>
<dbReference type="InterPro" id="IPR036388">
    <property type="entry name" value="WH-like_DNA-bd_sf"/>
</dbReference>
<keyword evidence="8" id="KW-1185">Reference proteome</keyword>
<dbReference type="InterPro" id="IPR045981">
    <property type="entry name" value="DUF5937"/>
</dbReference>
<feature type="region of interest" description="Disordered" evidence="4">
    <location>
        <begin position="124"/>
        <end position="144"/>
    </location>
</feature>
<feature type="compositionally biased region" description="Basic and acidic residues" evidence="4">
    <location>
        <begin position="124"/>
        <end position="135"/>
    </location>
</feature>
<dbReference type="PANTHER" id="PTHR43132:SF6">
    <property type="entry name" value="HTH-TYPE TRANSCRIPTIONAL REPRESSOR CZRA"/>
    <property type="match status" value="1"/>
</dbReference>
<keyword evidence="3" id="KW-0804">Transcription</keyword>
<dbReference type="CDD" id="cd00090">
    <property type="entry name" value="HTH_ARSR"/>
    <property type="match status" value="1"/>
</dbReference>
<organism evidence="7 8">
    <name type="scientific">Kribbella deserti</name>
    <dbReference type="NCBI Taxonomy" id="1926257"/>
    <lineage>
        <taxon>Bacteria</taxon>
        <taxon>Bacillati</taxon>
        <taxon>Actinomycetota</taxon>
        <taxon>Actinomycetes</taxon>
        <taxon>Propionibacteriales</taxon>
        <taxon>Kribbellaceae</taxon>
        <taxon>Kribbella</taxon>
    </lineage>
</organism>
<dbReference type="InterPro" id="IPR012318">
    <property type="entry name" value="HTH_CRP"/>
</dbReference>
<dbReference type="Pfam" id="PF12840">
    <property type="entry name" value="HTH_20"/>
    <property type="match status" value="1"/>
</dbReference>
<keyword evidence="1" id="KW-0805">Transcription regulation</keyword>
<dbReference type="InterPro" id="IPR036390">
    <property type="entry name" value="WH_DNA-bd_sf"/>
</dbReference>
<dbReference type="Proteomes" id="UP001589890">
    <property type="component" value="Unassembled WGS sequence"/>
</dbReference>
<reference evidence="7 8" key="1">
    <citation type="submission" date="2024-09" db="EMBL/GenBank/DDBJ databases">
        <authorList>
            <person name="Sun Q."/>
            <person name="Mori K."/>
        </authorList>
    </citation>
    <scope>NUCLEOTIDE SEQUENCE [LARGE SCALE GENOMIC DNA]</scope>
    <source>
        <strain evidence="7 8">CGMCC 1.15906</strain>
    </source>
</reference>
<evidence type="ECO:0000313" key="8">
    <source>
        <dbReference type="Proteomes" id="UP001589890"/>
    </source>
</evidence>
<dbReference type="SMART" id="SM00419">
    <property type="entry name" value="HTH_CRP"/>
    <property type="match status" value="1"/>
</dbReference>